<evidence type="ECO:0000256" key="4">
    <source>
        <dbReference type="ARBA" id="ARBA00023136"/>
    </source>
</evidence>
<dbReference type="GO" id="GO:0016020">
    <property type="term" value="C:membrane"/>
    <property type="evidence" value="ECO:0007669"/>
    <property type="project" value="UniProtKB-SubCell"/>
</dbReference>
<keyword evidence="2 5" id="KW-0812">Transmembrane</keyword>
<dbReference type="OrthoDB" id="6147329at2759"/>
<name>B3RJ33_TRIAD</name>
<gene>
    <name evidence="6" type="ORF">TRIADDRAFT_52553</name>
</gene>
<keyword evidence="7" id="KW-1185">Reference proteome</keyword>
<sequence>MVNPWFIGVIFIFMSMGRTPIYPYNSFGCRAIFGAMLFTVTESIFCITWIAISRYLVTSNPANFKKYTKLKWGLIWICSSVSLTAFIGFIAPVVGFWGKFTYMNKSGICAMGYRFIDGASYATYGLAFTGEQEFKIFVST</sequence>
<dbReference type="HOGENOM" id="CLU_1837666_0_0_1"/>
<dbReference type="SUPFAM" id="SSF81321">
    <property type="entry name" value="Family A G protein-coupled receptor-like"/>
    <property type="match status" value="1"/>
</dbReference>
<dbReference type="RefSeq" id="XP_002108253.1">
    <property type="nucleotide sequence ID" value="XM_002108217.1"/>
</dbReference>
<feature type="transmembrane region" description="Helical" evidence="5">
    <location>
        <begin position="72"/>
        <end position="97"/>
    </location>
</feature>
<reference evidence="6 7" key="1">
    <citation type="journal article" date="2008" name="Nature">
        <title>The Trichoplax genome and the nature of placozoans.</title>
        <authorList>
            <person name="Srivastava M."/>
            <person name="Begovic E."/>
            <person name="Chapman J."/>
            <person name="Putnam N.H."/>
            <person name="Hellsten U."/>
            <person name="Kawashima T."/>
            <person name="Kuo A."/>
            <person name="Mitros T."/>
            <person name="Salamov A."/>
            <person name="Carpenter M.L."/>
            <person name="Signorovitch A.Y."/>
            <person name="Moreno M.A."/>
            <person name="Kamm K."/>
            <person name="Grimwood J."/>
            <person name="Schmutz J."/>
            <person name="Shapiro H."/>
            <person name="Grigoriev I.V."/>
            <person name="Buss L.W."/>
            <person name="Schierwater B."/>
            <person name="Dellaporta S.L."/>
            <person name="Rokhsar D.S."/>
        </authorList>
    </citation>
    <scope>NUCLEOTIDE SEQUENCE [LARGE SCALE GENOMIC DNA]</scope>
    <source>
        <strain evidence="6 7">Grell-BS-1999</strain>
    </source>
</reference>
<evidence type="ECO:0000256" key="5">
    <source>
        <dbReference type="SAM" id="Phobius"/>
    </source>
</evidence>
<accession>B3RJ33</accession>
<dbReference type="Pfam" id="PF00001">
    <property type="entry name" value="7tm_1"/>
    <property type="match status" value="1"/>
</dbReference>
<protein>
    <recommendedName>
        <fullName evidence="8">G-protein coupled receptors family 1 profile domain-containing protein</fullName>
    </recommendedName>
</protein>
<dbReference type="Proteomes" id="UP000009022">
    <property type="component" value="Unassembled WGS sequence"/>
</dbReference>
<evidence type="ECO:0008006" key="8">
    <source>
        <dbReference type="Google" id="ProtNLM"/>
    </source>
</evidence>
<dbReference type="InterPro" id="IPR000276">
    <property type="entry name" value="GPCR_Rhodpsn"/>
</dbReference>
<evidence type="ECO:0000313" key="6">
    <source>
        <dbReference type="EMBL" id="EDV29051.1"/>
    </source>
</evidence>
<dbReference type="GO" id="GO:0004930">
    <property type="term" value="F:G protein-coupled receptor activity"/>
    <property type="evidence" value="ECO:0007669"/>
    <property type="project" value="InterPro"/>
</dbReference>
<dbReference type="AlphaFoldDB" id="B3RJ33"/>
<dbReference type="CTD" id="6749468"/>
<organism evidence="6 7">
    <name type="scientific">Trichoplax adhaerens</name>
    <name type="common">Trichoplax reptans</name>
    <dbReference type="NCBI Taxonomy" id="10228"/>
    <lineage>
        <taxon>Eukaryota</taxon>
        <taxon>Metazoa</taxon>
        <taxon>Placozoa</taxon>
        <taxon>Uniplacotomia</taxon>
        <taxon>Trichoplacea</taxon>
        <taxon>Trichoplacidae</taxon>
        <taxon>Trichoplax</taxon>
    </lineage>
</organism>
<proteinExistence type="predicted"/>
<dbReference type="GeneID" id="6749468"/>
<dbReference type="InParanoid" id="B3RJ33"/>
<evidence type="ECO:0000256" key="1">
    <source>
        <dbReference type="ARBA" id="ARBA00004370"/>
    </source>
</evidence>
<comment type="subcellular location">
    <subcellularLocation>
        <location evidence="1">Membrane</location>
    </subcellularLocation>
</comment>
<feature type="transmembrane region" description="Helical" evidence="5">
    <location>
        <begin position="31"/>
        <end position="52"/>
    </location>
</feature>
<feature type="transmembrane region" description="Helical" evidence="5">
    <location>
        <begin position="6"/>
        <end position="24"/>
    </location>
</feature>
<dbReference type="KEGG" id="tad:TRIADDRAFT_52553"/>
<keyword evidence="3 5" id="KW-1133">Transmembrane helix</keyword>
<evidence type="ECO:0000256" key="2">
    <source>
        <dbReference type="ARBA" id="ARBA00022692"/>
    </source>
</evidence>
<dbReference type="PhylomeDB" id="B3RJ33"/>
<evidence type="ECO:0000313" key="7">
    <source>
        <dbReference type="Proteomes" id="UP000009022"/>
    </source>
</evidence>
<evidence type="ECO:0000256" key="3">
    <source>
        <dbReference type="ARBA" id="ARBA00022989"/>
    </source>
</evidence>
<dbReference type="EMBL" id="DS985241">
    <property type="protein sequence ID" value="EDV29051.1"/>
    <property type="molecule type" value="Genomic_DNA"/>
</dbReference>
<dbReference type="Gene3D" id="1.20.1070.10">
    <property type="entry name" value="Rhodopsin 7-helix transmembrane proteins"/>
    <property type="match status" value="1"/>
</dbReference>
<keyword evidence="4 5" id="KW-0472">Membrane</keyword>